<evidence type="ECO:0000313" key="3">
    <source>
        <dbReference type="Proteomes" id="UP001501638"/>
    </source>
</evidence>
<feature type="region of interest" description="Disordered" evidence="1">
    <location>
        <begin position="196"/>
        <end position="218"/>
    </location>
</feature>
<name>A0ABN3JHR5_9ACTN</name>
<sequence length="218" mass="23929">MTEWPSRLRAEWRQRRHHRAFRVEPPWDDAALAEVERLVAEFSAPAFSAPAAPHAADAAPRPERGEPTPDGPAPDRPAPDEKAPDEKTLDEKALAEAATNLWRARRRLAQDGEAPSARSRQTGRYLRACADALANAGVVVQDHDGDPHHPGRSVEVLVFQDDPDLTTETVLQTVRPSVYLGDRRIQMGQVIVGCPVTPADAPPHPDPASDEQVRNDHA</sequence>
<proteinExistence type="predicted"/>
<protein>
    <recommendedName>
        <fullName evidence="4">Nucleotide exchange factor GrpE</fullName>
    </recommendedName>
</protein>
<keyword evidence="3" id="KW-1185">Reference proteome</keyword>
<evidence type="ECO:0000313" key="2">
    <source>
        <dbReference type="EMBL" id="GAA2428801.1"/>
    </source>
</evidence>
<feature type="region of interest" description="Disordered" evidence="1">
    <location>
        <begin position="46"/>
        <end position="88"/>
    </location>
</feature>
<accession>A0ABN3JHR5</accession>
<evidence type="ECO:0000256" key="1">
    <source>
        <dbReference type="SAM" id="MobiDB-lite"/>
    </source>
</evidence>
<feature type="compositionally biased region" description="Low complexity" evidence="1">
    <location>
        <begin position="46"/>
        <end position="59"/>
    </location>
</feature>
<reference evidence="2 3" key="1">
    <citation type="journal article" date="2019" name="Int. J. Syst. Evol. Microbiol.">
        <title>The Global Catalogue of Microorganisms (GCM) 10K type strain sequencing project: providing services to taxonomists for standard genome sequencing and annotation.</title>
        <authorList>
            <consortium name="The Broad Institute Genomics Platform"/>
            <consortium name="The Broad Institute Genome Sequencing Center for Infectious Disease"/>
            <person name="Wu L."/>
            <person name="Ma J."/>
        </authorList>
    </citation>
    <scope>NUCLEOTIDE SEQUENCE [LARGE SCALE GENOMIC DNA]</scope>
    <source>
        <strain evidence="2 3">JCM 6305</strain>
    </source>
</reference>
<gene>
    <name evidence="2" type="ORF">GCM10010405_09340</name>
</gene>
<dbReference type="EMBL" id="BAAASZ010000007">
    <property type="protein sequence ID" value="GAA2428801.1"/>
    <property type="molecule type" value="Genomic_DNA"/>
</dbReference>
<evidence type="ECO:0008006" key="4">
    <source>
        <dbReference type="Google" id="ProtNLM"/>
    </source>
</evidence>
<dbReference type="Proteomes" id="UP001501638">
    <property type="component" value="Unassembled WGS sequence"/>
</dbReference>
<comment type="caution">
    <text evidence="2">The sequence shown here is derived from an EMBL/GenBank/DDBJ whole genome shotgun (WGS) entry which is preliminary data.</text>
</comment>
<dbReference type="RefSeq" id="WP_344320780.1">
    <property type="nucleotide sequence ID" value="NZ_BAAASZ010000007.1"/>
</dbReference>
<feature type="compositionally biased region" description="Basic and acidic residues" evidence="1">
    <location>
        <begin position="77"/>
        <end position="88"/>
    </location>
</feature>
<organism evidence="2 3">
    <name type="scientific">Streptomyces macrosporus</name>
    <dbReference type="NCBI Taxonomy" id="44032"/>
    <lineage>
        <taxon>Bacteria</taxon>
        <taxon>Bacillati</taxon>
        <taxon>Actinomycetota</taxon>
        <taxon>Actinomycetes</taxon>
        <taxon>Kitasatosporales</taxon>
        <taxon>Streptomycetaceae</taxon>
        <taxon>Streptomyces</taxon>
    </lineage>
</organism>